<reference evidence="10" key="1">
    <citation type="submission" date="2021-01" db="EMBL/GenBank/DDBJ databases">
        <authorList>
            <person name="Corre E."/>
            <person name="Pelletier E."/>
            <person name="Niang G."/>
            <person name="Scheremetjew M."/>
            <person name="Finn R."/>
            <person name="Kale V."/>
            <person name="Holt S."/>
            <person name="Cochrane G."/>
            <person name="Meng A."/>
            <person name="Brown T."/>
            <person name="Cohen L."/>
        </authorList>
    </citation>
    <scope>NUCLEOTIDE SEQUENCE</scope>
    <source>
        <strain evidence="10">CCMP644</strain>
    </source>
</reference>
<comment type="subcellular location">
    <subcellularLocation>
        <location evidence="1">Membrane</location>
    </subcellularLocation>
</comment>
<dbReference type="SMART" id="SM00044">
    <property type="entry name" value="CYCc"/>
    <property type="match status" value="1"/>
</dbReference>
<dbReference type="PANTHER" id="PTHR11920:SF335">
    <property type="entry name" value="GUANYLATE CYCLASE"/>
    <property type="match status" value="1"/>
</dbReference>
<dbReference type="InterPro" id="IPR029787">
    <property type="entry name" value="Nucleotide_cyclase"/>
</dbReference>
<dbReference type="GO" id="GO:0005886">
    <property type="term" value="C:plasma membrane"/>
    <property type="evidence" value="ECO:0007669"/>
    <property type="project" value="TreeGrafter"/>
</dbReference>
<name>A0A7S1GTN8_HEMAN</name>
<keyword evidence="6" id="KW-0456">Lyase</keyword>
<feature type="compositionally biased region" description="Low complexity" evidence="7">
    <location>
        <begin position="71"/>
        <end position="82"/>
    </location>
</feature>
<feature type="compositionally biased region" description="Polar residues" evidence="7">
    <location>
        <begin position="17"/>
        <end position="29"/>
    </location>
</feature>
<feature type="non-terminal residue" evidence="10">
    <location>
        <position position="1"/>
    </location>
</feature>
<feature type="region of interest" description="Disordered" evidence="7">
    <location>
        <begin position="897"/>
        <end position="917"/>
    </location>
</feature>
<feature type="transmembrane region" description="Helical" evidence="8">
    <location>
        <begin position="491"/>
        <end position="516"/>
    </location>
</feature>
<protein>
    <recommendedName>
        <fullName evidence="9">Guanylate cyclase domain-containing protein</fullName>
    </recommendedName>
</protein>
<dbReference type="Gene3D" id="3.30.70.1230">
    <property type="entry name" value="Nucleotide cyclase"/>
    <property type="match status" value="1"/>
</dbReference>
<sequence length="917" mass="97159">VTASWCEDACSPEDTDSTPQRRSVGTSGYSWGEGVQRGGCARSLQFAAAAAEALSKQVAEGGLRKLGSRGSGDSRQVSSVGSALSGSAKSVLSILQPPPSCQGEGPGHTRALGSFMRRSVAPPPLDLSADSPPADAGLQIGGGLADGAPDVPHAEDSSMLQLSATSGSCGESQAIVLFPKEIVSAPISPAYSASSCNLSPEDGDGGILEPHLDLLDAHFASVQLSRESRDGQGQEEEAPSLQPSAPRDTAPSPGRPVAAKTTKSASLPVTLFGRSREVSSGAVLHSTPKPGAQANATITPASATPSRADRQGGARVWPRAMLTRASTADSARSLGSEATEMAAVSTWNFPVTPKHGSLFVSKAKHLQELAAAGTKGDIQLSVCTKRVVRNLARDPLETKCISPASRRRSVDASGGFETPTSLPSSSDGQSTYPFTGGEREQAKTRIVWWLLAVLFATSSVAVGLHLTVYVDADAENVFALSPFRYSNMRTHALRPGAYALVSFVLLVLHIFGHLLTDVAPVVAALRDVALFLLILTSPVAFLGDFSYACVQPAILWAFPAFSVFPQASKHAFYGCVWGMLGATVTYNILGHILFTRFQVFCPPDHHPPSPPHWVSAIAIINHLVPSTLLVAPIVIMARCCSRHLLSSITSVRRLILTVDFQRQLLHAMFPLPISRRLQAGEASIADRYQQSTVMFVYLPSFGNMIQEYGTEETLKWLNSVYGKLDSVVSSWSQRVGGGRGVYKVETFNNFYMAVAGCDDSYKTHADDAVLAAALMVKRVSSIMQPDGLLTIVKVGLNSGPICAGVVGISLPRFSIFGDTCNIASRMASTSMPCSGGDIFIHVSRTTADLLNTDGNGVLWSQLKVVLRPRENEVDIKGKGKMQTWFVASEGGMWACESRESSKGAGSGKALARRGMSV</sequence>
<feature type="transmembrane region" description="Helical" evidence="8">
    <location>
        <begin position="571"/>
        <end position="593"/>
    </location>
</feature>
<evidence type="ECO:0000256" key="1">
    <source>
        <dbReference type="ARBA" id="ARBA00004370"/>
    </source>
</evidence>
<feature type="compositionally biased region" description="Polar residues" evidence="7">
    <location>
        <begin position="294"/>
        <end position="305"/>
    </location>
</feature>
<evidence type="ECO:0000256" key="3">
    <source>
        <dbReference type="ARBA" id="ARBA00022741"/>
    </source>
</evidence>
<dbReference type="InterPro" id="IPR050401">
    <property type="entry name" value="Cyclic_nucleotide_synthase"/>
</dbReference>
<gene>
    <name evidence="10" type="ORF">HAND00432_LOCUS6321</name>
</gene>
<dbReference type="SUPFAM" id="SSF55073">
    <property type="entry name" value="Nucleotide cyclase"/>
    <property type="match status" value="1"/>
</dbReference>
<feature type="transmembrane region" description="Helical" evidence="8">
    <location>
        <begin position="528"/>
        <end position="550"/>
    </location>
</feature>
<dbReference type="GO" id="GO:0000166">
    <property type="term" value="F:nucleotide binding"/>
    <property type="evidence" value="ECO:0007669"/>
    <property type="project" value="UniProtKB-KW"/>
</dbReference>
<feature type="region of interest" description="Disordered" evidence="7">
    <location>
        <begin position="224"/>
        <end position="314"/>
    </location>
</feature>
<feature type="transmembrane region" description="Helical" evidence="8">
    <location>
        <begin position="613"/>
        <end position="637"/>
    </location>
</feature>
<feature type="compositionally biased region" description="Low complexity" evidence="7">
    <location>
        <begin position="126"/>
        <end position="136"/>
    </location>
</feature>
<evidence type="ECO:0000256" key="4">
    <source>
        <dbReference type="ARBA" id="ARBA00022989"/>
    </source>
</evidence>
<dbReference type="AlphaFoldDB" id="A0A7S1GTN8"/>
<feature type="domain" description="Guanylate cyclase" evidence="9">
    <location>
        <begin position="692"/>
        <end position="827"/>
    </location>
</feature>
<dbReference type="GO" id="GO:0004383">
    <property type="term" value="F:guanylate cyclase activity"/>
    <property type="evidence" value="ECO:0007669"/>
    <property type="project" value="TreeGrafter"/>
</dbReference>
<dbReference type="PROSITE" id="PS50125">
    <property type="entry name" value="GUANYLATE_CYCLASE_2"/>
    <property type="match status" value="1"/>
</dbReference>
<dbReference type="Pfam" id="PF00211">
    <property type="entry name" value="Guanylate_cyc"/>
    <property type="match status" value="1"/>
</dbReference>
<dbReference type="CDD" id="cd07302">
    <property type="entry name" value="CHD"/>
    <property type="match status" value="1"/>
</dbReference>
<feature type="transmembrane region" description="Helical" evidence="8">
    <location>
        <begin position="446"/>
        <end position="470"/>
    </location>
</feature>
<feature type="compositionally biased region" description="Polar residues" evidence="7">
    <location>
        <begin position="418"/>
        <end position="433"/>
    </location>
</feature>
<dbReference type="GO" id="GO:0035556">
    <property type="term" value="P:intracellular signal transduction"/>
    <property type="evidence" value="ECO:0007669"/>
    <property type="project" value="InterPro"/>
</dbReference>
<evidence type="ECO:0000259" key="9">
    <source>
        <dbReference type="PROSITE" id="PS50125"/>
    </source>
</evidence>
<dbReference type="PANTHER" id="PTHR11920">
    <property type="entry name" value="GUANYLYL CYCLASE"/>
    <property type="match status" value="1"/>
</dbReference>
<feature type="region of interest" description="Disordered" evidence="7">
    <location>
        <begin position="63"/>
        <end position="82"/>
    </location>
</feature>
<dbReference type="GO" id="GO:0001653">
    <property type="term" value="F:peptide receptor activity"/>
    <property type="evidence" value="ECO:0007669"/>
    <property type="project" value="TreeGrafter"/>
</dbReference>
<feature type="region of interest" description="Disordered" evidence="7">
    <location>
        <begin position="93"/>
        <end position="165"/>
    </location>
</feature>
<evidence type="ECO:0000256" key="7">
    <source>
        <dbReference type="SAM" id="MobiDB-lite"/>
    </source>
</evidence>
<evidence type="ECO:0000256" key="5">
    <source>
        <dbReference type="ARBA" id="ARBA00023136"/>
    </source>
</evidence>
<feature type="region of interest" description="Disordered" evidence="7">
    <location>
        <begin position="409"/>
        <end position="436"/>
    </location>
</feature>
<evidence type="ECO:0000256" key="6">
    <source>
        <dbReference type="ARBA" id="ARBA00023239"/>
    </source>
</evidence>
<evidence type="ECO:0000256" key="8">
    <source>
        <dbReference type="SAM" id="Phobius"/>
    </source>
</evidence>
<keyword evidence="5 8" id="KW-0472">Membrane</keyword>
<dbReference type="GO" id="GO:0007168">
    <property type="term" value="P:receptor guanylyl cyclase signaling pathway"/>
    <property type="evidence" value="ECO:0007669"/>
    <property type="project" value="TreeGrafter"/>
</dbReference>
<dbReference type="InterPro" id="IPR001054">
    <property type="entry name" value="A/G_cyclase"/>
</dbReference>
<keyword evidence="2 8" id="KW-0812">Transmembrane</keyword>
<dbReference type="GO" id="GO:0004016">
    <property type="term" value="F:adenylate cyclase activity"/>
    <property type="evidence" value="ECO:0007669"/>
    <property type="project" value="TreeGrafter"/>
</dbReference>
<accession>A0A7S1GTN8</accession>
<keyword evidence="3" id="KW-0547">Nucleotide-binding</keyword>
<proteinExistence type="predicted"/>
<evidence type="ECO:0000313" key="10">
    <source>
        <dbReference type="EMBL" id="CAD8951786.1"/>
    </source>
</evidence>
<feature type="region of interest" description="Disordered" evidence="7">
    <location>
        <begin position="1"/>
        <end position="34"/>
    </location>
</feature>
<keyword evidence="4 8" id="KW-1133">Transmembrane helix</keyword>
<dbReference type="EMBL" id="HBFX01010637">
    <property type="protein sequence ID" value="CAD8951786.1"/>
    <property type="molecule type" value="Transcribed_RNA"/>
</dbReference>
<evidence type="ECO:0000256" key="2">
    <source>
        <dbReference type="ARBA" id="ARBA00022692"/>
    </source>
</evidence>
<organism evidence="10">
    <name type="scientific">Hemiselmis andersenii</name>
    <name type="common">Cryptophyte alga</name>
    <dbReference type="NCBI Taxonomy" id="464988"/>
    <lineage>
        <taxon>Eukaryota</taxon>
        <taxon>Cryptophyceae</taxon>
        <taxon>Cryptomonadales</taxon>
        <taxon>Hemiselmidaceae</taxon>
        <taxon>Hemiselmis</taxon>
    </lineage>
</organism>